<feature type="signal peptide" evidence="1">
    <location>
        <begin position="1"/>
        <end position="22"/>
    </location>
</feature>
<feature type="chain" id="PRO_5032386554" evidence="1">
    <location>
        <begin position="23"/>
        <end position="124"/>
    </location>
</feature>
<sequence>MSIRNLQGVWLISIFKVLKALARPTCATTSQSQFSIPIDLSAAAIARASGIVPVPVPFFLALPAAPVPAVVAPVAGFILPDVQFMRPVSRGVIVLSGSDDEDIVMPKSGSYHRQHELLPLRPPS</sequence>
<dbReference type="Proteomes" id="UP000672032">
    <property type="component" value="Chromosome 2"/>
</dbReference>
<keyword evidence="3" id="KW-1185">Reference proteome</keyword>
<evidence type="ECO:0000313" key="3">
    <source>
        <dbReference type="Proteomes" id="UP000672032"/>
    </source>
</evidence>
<dbReference type="EMBL" id="CP063406">
    <property type="protein sequence ID" value="QSZ30476.1"/>
    <property type="molecule type" value="Genomic_DNA"/>
</dbReference>
<evidence type="ECO:0000313" key="2">
    <source>
        <dbReference type="EMBL" id="QSZ30476.1"/>
    </source>
</evidence>
<protein>
    <submittedName>
        <fullName evidence="2">Uncharacterized protein</fullName>
    </submittedName>
</protein>
<keyword evidence="1" id="KW-0732">Signal</keyword>
<proteinExistence type="predicted"/>
<name>A0A8A3P528_9HELO</name>
<accession>A0A8A3P528</accession>
<dbReference type="AlphaFoldDB" id="A0A8A3P528"/>
<reference evidence="2" key="1">
    <citation type="submission" date="2020-10" db="EMBL/GenBank/DDBJ databases">
        <title>Genome Sequence of Monilinia vaccinii-corymbosi Sheds Light on Mummy Berry Disease Infection of Blueberry and Mating Type.</title>
        <authorList>
            <person name="Yow A.G."/>
            <person name="Zhang Y."/>
            <person name="Bansal K."/>
            <person name="Eacker S.M."/>
            <person name="Sullivan S."/>
            <person name="Liachko I."/>
            <person name="Cubeta M.A."/>
            <person name="Rollins J.A."/>
            <person name="Ashrafi H."/>
        </authorList>
    </citation>
    <scope>NUCLEOTIDE SEQUENCE</scope>
    <source>
        <strain evidence="2">RL-1</strain>
    </source>
</reference>
<gene>
    <name evidence="2" type="ORF">DSL72_000030</name>
</gene>
<organism evidence="2 3">
    <name type="scientific">Monilinia vaccinii-corymbosi</name>
    <dbReference type="NCBI Taxonomy" id="61207"/>
    <lineage>
        <taxon>Eukaryota</taxon>
        <taxon>Fungi</taxon>
        <taxon>Dikarya</taxon>
        <taxon>Ascomycota</taxon>
        <taxon>Pezizomycotina</taxon>
        <taxon>Leotiomycetes</taxon>
        <taxon>Helotiales</taxon>
        <taxon>Sclerotiniaceae</taxon>
        <taxon>Monilinia</taxon>
    </lineage>
</organism>
<evidence type="ECO:0000256" key="1">
    <source>
        <dbReference type="SAM" id="SignalP"/>
    </source>
</evidence>